<dbReference type="InterPro" id="IPR036390">
    <property type="entry name" value="WH_DNA-bd_sf"/>
</dbReference>
<dbReference type="EMBL" id="CP074371">
    <property type="protein sequence ID" value="QVI19477.1"/>
    <property type="molecule type" value="Genomic_DNA"/>
</dbReference>
<dbReference type="InterPro" id="IPR029016">
    <property type="entry name" value="GAF-like_dom_sf"/>
</dbReference>
<dbReference type="PANTHER" id="PTHR30136:SF35">
    <property type="entry name" value="HTH-TYPE TRANSCRIPTIONAL REGULATOR RV1719"/>
    <property type="match status" value="1"/>
</dbReference>
<evidence type="ECO:0000256" key="2">
    <source>
        <dbReference type="ARBA" id="ARBA00023125"/>
    </source>
</evidence>
<accession>A0ABX8CHN4</accession>
<dbReference type="InterPro" id="IPR050707">
    <property type="entry name" value="HTH_MetabolicPath_Reg"/>
</dbReference>
<keyword evidence="3" id="KW-0804">Transcription</keyword>
<dbReference type="SUPFAM" id="SSF55781">
    <property type="entry name" value="GAF domain-like"/>
    <property type="match status" value="1"/>
</dbReference>
<dbReference type="Pfam" id="PF01614">
    <property type="entry name" value="IclR_C"/>
    <property type="match status" value="1"/>
</dbReference>
<protein>
    <submittedName>
        <fullName evidence="6">IclR family transcriptional regulator</fullName>
    </submittedName>
</protein>
<dbReference type="SMART" id="SM00346">
    <property type="entry name" value="HTH_ICLR"/>
    <property type="match status" value="1"/>
</dbReference>
<evidence type="ECO:0000256" key="3">
    <source>
        <dbReference type="ARBA" id="ARBA00023163"/>
    </source>
</evidence>
<dbReference type="PANTHER" id="PTHR30136">
    <property type="entry name" value="HELIX-TURN-HELIX TRANSCRIPTIONAL REGULATOR, ICLR FAMILY"/>
    <property type="match status" value="1"/>
</dbReference>
<dbReference type="SUPFAM" id="SSF46785">
    <property type="entry name" value="Winged helix' DNA-binding domain"/>
    <property type="match status" value="1"/>
</dbReference>
<sequence>MSSEGIDGFAGEATSKALGRSADDGAGERPSGMIGAVDNVLRLLALFNESPKIRVNEASRAMGLSRSTVHRMLTTLSYHQFVEQDEFSRAYQPGPALIDIGLAVLQNIEIRVVARNALLRLRDETGETVHLGLQRGAEVVFIDSVESQQTVRTGSRIGWTLPSHATAAGKAMLAQLDERELDKIYPDEALESATAATVRTKSELRDQLEEIRRRGYAVNDGESEPDVGAVAAVVCDRDGRVRGAISVTAPRVRADVEWEREVGTAAMRTAKQLGASFG</sequence>
<keyword evidence="2" id="KW-0238">DNA-binding</keyword>
<evidence type="ECO:0000313" key="6">
    <source>
        <dbReference type="EMBL" id="QVI19477.1"/>
    </source>
</evidence>
<organism evidence="6 7">
    <name type="scientific">Nocardia tengchongensis</name>
    <dbReference type="NCBI Taxonomy" id="2055889"/>
    <lineage>
        <taxon>Bacteria</taxon>
        <taxon>Bacillati</taxon>
        <taxon>Actinomycetota</taxon>
        <taxon>Actinomycetes</taxon>
        <taxon>Mycobacteriales</taxon>
        <taxon>Nocardiaceae</taxon>
        <taxon>Nocardia</taxon>
    </lineage>
</organism>
<name>A0ABX8CHN4_9NOCA</name>
<keyword evidence="7" id="KW-1185">Reference proteome</keyword>
<gene>
    <name evidence="6" type="ORF">KHQ06_24245</name>
</gene>
<evidence type="ECO:0000256" key="1">
    <source>
        <dbReference type="ARBA" id="ARBA00023015"/>
    </source>
</evidence>
<evidence type="ECO:0000313" key="7">
    <source>
        <dbReference type="Proteomes" id="UP000683310"/>
    </source>
</evidence>
<dbReference type="InterPro" id="IPR036388">
    <property type="entry name" value="WH-like_DNA-bd_sf"/>
</dbReference>
<dbReference type="InterPro" id="IPR014757">
    <property type="entry name" value="Tscrpt_reg_IclR_C"/>
</dbReference>
<dbReference type="Proteomes" id="UP000683310">
    <property type="component" value="Chromosome"/>
</dbReference>
<dbReference type="Gene3D" id="3.30.450.40">
    <property type="match status" value="1"/>
</dbReference>
<dbReference type="PROSITE" id="PS51077">
    <property type="entry name" value="HTH_ICLR"/>
    <property type="match status" value="1"/>
</dbReference>
<evidence type="ECO:0000259" key="5">
    <source>
        <dbReference type="PROSITE" id="PS51078"/>
    </source>
</evidence>
<keyword evidence="1" id="KW-0805">Transcription regulation</keyword>
<dbReference type="InterPro" id="IPR005471">
    <property type="entry name" value="Tscrpt_reg_IclR_N"/>
</dbReference>
<evidence type="ECO:0000259" key="4">
    <source>
        <dbReference type="PROSITE" id="PS51077"/>
    </source>
</evidence>
<dbReference type="PROSITE" id="PS51078">
    <property type="entry name" value="ICLR_ED"/>
    <property type="match status" value="1"/>
</dbReference>
<reference evidence="6 7" key="1">
    <citation type="submission" date="2021-04" db="EMBL/GenBank/DDBJ databases">
        <title>Nocardia tengchongensis.</title>
        <authorList>
            <person name="Zhuang k."/>
            <person name="Ran Y."/>
            <person name="Li W."/>
        </authorList>
    </citation>
    <scope>NUCLEOTIDE SEQUENCE [LARGE SCALE GENOMIC DNA]</scope>
    <source>
        <strain evidence="6 7">CFH S0057</strain>
    </source>
</reference>
<dbReference type="Pfam" id="PF09339">
    <property type="entry name" value="HTH_IclR"/>
    <property type="match status" value="1"/>
</dbReference>
<feature type="domain" description="HTH iclR-type" evidence="4">
    <location>
        <begin position="34"/>
        <end position="95"/>
    </location>
</feature>
<feature type="domain" description="IclR-ED" evidence="5">
    <location>
        <begin position="96"/>
        <end position="278"/>
    </location>
</feature>
<dbReference type="Gene3D" id="1.10.10.10">
    <property type="entry name" value="Winged helix-like DNA-binding domain superfamily/Winged helix DNA-binding domain"/>
    <property type="match status" value="1"/>
</dbReference>
<proteinExistence type="predicted"/>
<dbReference type="RefSeq" id="WP_213555510.1">
    <property type="nucleotide sequence ID" value="NZ_JBHZDI010000140.1"/>
</dbReference>